<name>A0A1I2WD09_9FIRM</name>
<feature type="region of interest" description="Disordered" evidence="1">
    <location>
        <begin position="318"/>
        <end position="341"/>
    </location>
</feature>
<proteinExistence type="predicted"/>
<sequence length="341" mass="38441">MLKTKKTLFVALITCLVLVFAITSFSIANNTEDNLGKLEMNPLPKTGSNGCFKELNINCSIPQTPSEMKVYIVKDAKLSKDDMKKYTSNLGINGDIKENDGKYAVIDAVYGTTSFTLDKKTGSFNYYTKELADAIKPINNLLTDEEYKDIAEKFLKEKGLMKEGAYYRKTLRHTIGKTNQPEQVCLVEAVFTRDLNEIPWTGVGPKMSVYFGDNGKIIGAASVWRDIEEFEDYPLISPQQAMEQITKGNATVYLENVPEATGEIENIELIYLNRSLGYNQKYVIPHYMLQGHTPDGHKFKAITRAIPQQLISEVPYKDIKVESTPRTERKLTPDGSDEDEQ</sequence>
<reference evidence="4" key="1">
    <citation type="submission" date="2016-10" db="EMBL/GenBank/DDBJ databases">
        <authorList>
            <person name="Varghese N."/>
            <person name="Submissions S."/>
        </authorList>
    </citation>
    <scope>NUCLEOTIDE SEQUENCE [LARGE SCALE GENOMIC DNA]</scope>
    <source>
        <strain evidence="4">DSM 17038</strain>
    </source>
</reference>
<evidence type="ECO:0000313" key="4">
    <source>
        <dbReference type="Proteomes" id="UP000199337"/>
    </source>
</evidence>
<keyword evidence="2" id="KW-0732">Signal</keyword>
<protein>
    <submittedName>
        <fullName evidence="3">Uncharacterized protein</fullName>
    </submittedName>
</protein>
<dbReference type="AlphaFoldDB" id="A0A1I2WD09"/>
<feature type="chain" id="PRO_5038708513" evidence="2">
    <location>
        <begin position="29"/>
        <end position="341"/>
    </location>
</feature>
<organism evidence="3 4">
    <name type="scientific">Desulfotruncus arcticus DSM 17038</name>
    <dbReference type="NCBI Taxonomy" id="1121424"/>
    <lineage>
        <taxon>Bacteria</taxon>
        <taxon>Bacillati</taxon>
        <taxon>Bacillota</taxon>
        <taxon>Clostridia</taxon>
        <taxon>Eubacteriales</taxon>
        <taxon>Desulfallaceae</taxon>
        <taxon>Desulfotruncus</taxon>
    </lineage>
</organism>
<dbReference type="Proteomes" id="UP000199337">
    <property type="component" value="Unassembled WGS sequence"/>
</dbReference>
<evidence type="ECO:0000313" key="3">
    <source>
        <dbReference type="EMBL" id="SFG98076.1"/>
    </source>
</evidence>
<evidence type="ECO:0000256" key="1">
    <source>
        <dbReference type="SAM" id="MobiDB-lite"/>
    </source>
</evidence>
<dbReference type="RefSeq" id="WP_092472531.1">
    <property type="nucleotide sequence ID" value="NZ_FOOX01000013.1"/>
</dbReference>
<feature type="signal peptide" evidence="2">
    <location>
        <begin position="1"/>
        <end position="28"/>
    </location>
</feature>
<keyword evidence="4" id="KW-1185">Reference proteome</keyword>
<dbReference type="EMBL" id="FOOX01000013">
    <property type="protein sequence ID" value="SFG98076.1"/>
    <property type="molecule type" value="Genomic_DNA"/>
</dbReference>
<dbReference type="STRING" id="341036.SAMN05660649_03375"/>
<gene>
    <name evidence="3" type="ORF">SAMN05660649_03375</name>
</gene>
<accession>A0A1I2WD09</accession>
<dbReference type="OrthoDB" id="6376039at2"/>
<feature type="compositionally biased region" description="Basic and acidic residues" evidence="1">
    <location>
        <begin position="318"/>
        <end position="332"/>
    </location>
</feature>
<evidence type="ECO:0000256" key="2">
    <source>
        <dbReference type="SAM" id="SignalP"/>
    </source>
</evidence>